<accession>B9D0V0</accession>
<dbReference type="Proteomes" id="UP000003082">
    <property type="component" value="Unassembled WGS sequence"/>
</dbReference>
<dbReference type="AlphaFoldDB" id="B9D0V0"/>
<protein>
    <submittedName>
        <fullName evidence="1">Uncharacterized protein</fullName>
    </submittedName>
</protein>
<name>B9D0V0_CAMRE</name>
<keyword evidence="2" id="KW-1185">Reference proteome</keyword>
<reference evidence="1 2" key="1">
    <citation type="submission" date="2008-08" db="EMBL/GenBank/DDBJ databases">
        <authorList>
            <person name="Madupu R."/>
            <person name="Durkin A.S."/>
            <person name="Torralba M."/>
            <person name="Methe B."/>
            <person name="Sutton G.G."/>
            <person name="Strausberg R.L."/>
            <person name="Nelson K.E."/>
        </authorList>
    </citation>
    <scope>NUCLEOTIDE SEQUENCE [LARGE SCALE GENOMIC DNA]</scope>
    <source>
        <strain evidence="1 2">RM3267</strain>
    </source>
</reference>
<proteinExistence type="predicted"/>
<evidence type="ECO:0000313" key="1">
    <source>
        <dbReference type="EMBL" id="EEF14413.1"/>
    </source>
</evidence>
<gene>
    <name evidence="1" type="ORF">CAMRE0001_2749</name>
</gene>
<evidence type="ECO:0000313" key="2">
    <source>
        <dbReference type="Proteomes" id="UP000003082"/>
    </source>
</evidence>
<sequence>MEFVLPHPIAPPFYINVCETAFLQLNFSLQGLIIRSNFALTFGSPVSNFIRQILPSI</sequence>
<comment type="caution">
    <text evidence="1">The sequence shown here is derived from an EMBL/GenBank/DDBJ whole genome shotgun (WGS) entry which is preliminary data.</text>
</comment>
<dbReference type="EMBL" id="ACFU01000007">
    <property type="protein sequence ID" value="EEF14413.1"/>
    <property type="molecule type" value="Genomic_DNA"/>
</dbReference>
<organism evidence="1 2">
    <name type="scientific">Campylobacter rectus RM3267</name>
    <dbReference type="NCBI Taxonomy" id="553218"/>
    <lineage>
        <taxon>Bacteria</taxon>
        <taxon>Pseudomonadati</taxon>
        <taxon>Campylobacterota</taxon>
        <taxon>Epsilonproteobacteria</taxon>
        <taxon>Campylobacterales</taxon>
        <taxon>Campylobacteraceae</taxon>
        <taxon>Campylobacter</taxon>
    </lineage>
</organism>